<feature type="region of interest" description="Disordered" evidence="1">
    <location>
        <begin position="123"/>
        <end position="159"/>
    </location>
</feature>
<organism evidence="2 3">
    <name type="scientific">Naegleria fowleri</name>
    <name type="common">Brain eating amoeba</name>
    <dbReference type="NCBI Taxonomy" id="5763"/>
    <lineage>
        <taxon>Eukaryota</taxon>
        <taxon>Discoba</taxon>
        <taxon>Heterolobosea</taxon>
        <taxon>Tetramitia</taxon>
        <taxon>Eutetramitia</taxon>
        <taxon>Vahlkampfiidae</taxon>
        <taxon>Naegleria</taxon>
    </lineage>
</organism>
<proteinExistence type="predicted"/>
<feature type="compositionally biased region" description="Low complexity" evidence="1">
    <location>
        <begin position="131"/>
        <end position="141"/>
    </location>
</feature>
<sequence>MESSSSTTCNTPPTPTPTLQQKSNNNGSESEKKKKFTKQDLEKLKQFFEFNDKQEKPLLLTKCFEAFAKEYGFTPNQVKGNFYKYIRLPNQSMQSSGNEIASSPQKKKQKKELLSNVVLSDDVDTDDEKSCSTSSITTTPTKPVHPVSVNNDDLPTTPAKHHHSNLNVFNQESFFIPWKFESSTGRIYVYRYPSHFKFKTGVLNKKKKMFMIEVTCESRVTISNLQEIGEELMGKNIVEVSERPLEKFTIVETIENDVDLSTMKCGPRMFNGERFYMVFIEKKQEEMIPVKEIDWESLGASKQNNNQNGSLFLTSPQPLSSAFNSKN</sequence>
<gene>
    <name evidence="2" type="ORF">FDP41_012129</name>
</gene>
<accession>A0A6A5C3Z7</accession>
<dbReference type="AlphaFoldDB" id="A0A6A5C3Z7"/>
<dbReference type="VEuPathDB" id="AmoebaDB:FDP41_012129"/>
<dbReference type="VEuPathDB" id="AmoebaDB:NF0046590"/>
<dbReference type="GeneID" id="68119344"/>
<feature type="region of interest" description="Disordered" evidence="1">
    <location>
        <begin position="1"/>
        <end position="37"/>
    </location>
</feature>
<dbReference type="EMBL" id="VFQX01000013">
    <property type="protein sequence ID" value="KAF0981472.1"/>
    <property type="molecule type" value="Genomic_DNA"/>
</dbReference>
<protein>
    <submittedName>
        <fullName evidence="2">Uncharacterized protein</fullName>
    </submittedName>
</protein>
<dbReference type="VEuPathDB" id="AmoebaDB:NfTy_038260"/>
<keyword evidence="3" id="KW-1185">Reference proteome</keyword>
<evidence type="ECO:0000313" key="2">
    <source>
        <dbReference type="EMBL" id="KAF0981472.1"/>
    </source>
</evidence>
<evidence type="ECO:0000313" key="3">
    <source>
        <dbReference type="Proteomes" id="UP000444721"/>
    </source>
</evidence>
<name>A0A6A5C3Z7_NAEFO</name>
<evidence type="ECO:0000256" key="1">
    <source>
        <dbReference type="SAM" id="MobiDB-lite"/>
    </source>
</evidence>
<reference evidence="2 3" key="1">
    <citation type="journal article" date="2019" name="Sci. Rep.">
        <title>Nanopore sequencing improves the draft genome of the human pathogenic amoeba Naegleria fowleri.</title>
        <authorList>
            <person name="Liechti N."/>
            <person name="Schurch N."/>
            <person name="Bruggmann R."/>
            <person name="Wittwer M."/>
        </authorList>
    </citation>
    <scope>NUCLEOTIDE SEQUENCE [LARGE SCALE GENOMIC DNA]</scope>
    <source>
        <strain evidence="2 3">ATCC 30894</strain>
    </source>
</reference>
<dbReference type="RefSeq" id="XP_044566185.1">
    <property type="nucleotide sequence ID" value="XM_044702614.1"/>
</dbReference>
<dbReference type="Proteomes" id="UP000444721">
    <property type="component" value="Unassembled WGS sequence"/>
</dbReference>
<feature type="compositionally biased region" description="Low complexity" evidence="1">
    <location>
        <begin position="1"/>
        <end position="11"/>
    </location>
</feature>
<comment type="caution">
    <text evidence="2">The sequence shown here is derived from an EMBL/GenBank/DDBJ whole genome shotgun (WGS) entry which is preliminary data.</text>
</comment>
<feature type="region of interest" description="Disordered" evidence="1">
    <location>
        <begin position="306"/>
        <end position="327"/>
    </location>
</feature>
<dbReference type="OMA" id="PLEKFTI"/>